<dbReference type="InterPro" id="IPR032072">
    <property type="entry name" value="DUF4807"/>
</dbReference>
<dbReference type="OrthoDB" id="121932at2759"/>
<proteinExistence type="predicted"/>
<evidence type="ECO:0000313" key="1">
    <source>
        <dbReference type="EMBL" id="EDV19535.1"/>
    </source>
</evidence>
<dbReference type="AlphaFoldDB" id="B3SCL4"/>
<organism evidence="1 2">
    <name type="scientific">Trichoplax adhaerens</name>
    <name type="common">Trichoplax reptans</name>
    <dbReference type="NCBI Taxonomy" id="10228"/>
    <lineage>
        <taxon>Eukaryota</taxon>
        <taxon>Metazoa</taxon>
        <taxon>Placozoa</taxon>
        <taxon>Uniplacotomia</taxon>
        <taxon>Trichoplacea</taxon>
        <taxon>Trichoplacidae</taxon>
        <taxon>Trichoplax</taxon>
    </lineage>
</organism>
<dbReference type="CTD" id="6759180"/>
<name>B3SCL4_TRIAD</name>
<gene>
    <name evidence="1" type="ORF">TRIADDRAFT_62014</name>
</gene>
<dbReference type="PANTHER" id="PTHR36693:SF1">
    <property type="entry name" value="GH02722P"/>
    <property type="match status" value="1"/>
</dbReference>
<dbReference type="GeneID" id="6759180"/>
<dbReference type="HOGENOM" id="CLU_1201199_0_0_1"/>
<reference evidence="1 2" key="1">
    <citation type="journal article" date="2008" name="Nature">
        <title>The Trichoplax genome and the nature of placozoans.</title>
        <authorList>
            <person name="Srivastava M."/>
            <person name="Begovic E."/>
            <person name="Chapman J."/>
            <person name="Putnam N.H."/>
            <person name="Hellsten U."/>
            <person name="Kawashima T."/>
            <person name="Kuo A."/>
            <person name="Mitros T."/>
            <person name="Salamov A."/>
            <person name="Carpenter M.L."/>
            <person name="Signorovitch A.Y."/>
            <person name="Moreno M.A."/>
            <person name="Kamm K."/>
            <person name="Grimwood J."/>
            <person name="Schmutz J."/>
            <person name="Shapiro H."/>
            <person name="Grigoriev I.V."/>
            <person name="Buss L.W."/>
            <person name="Schierwater B."/>
            <person name="Dellaporta S.L."/>
            <person name="Rokhsar D.S."/>
        </authorList>
    </citation>
    <scope>NUCLEOTIDE SEQUENCE [LARGE SCALE GENOMIC DNA]</scope>
    <source>
        <strain evidence="1 2">Grell-BS-1999</strain>
    </source>
</reference>
<dbReference type="EMBL" id="DS985271">
    <property type="protein sequence ID" value="EDV19535.1"/>
    <property type="molecule type" value="Genomic_DNA"/>
</dbReference>
<dbReference type="eggNOG" id="ENOG502S1K4">
    <property type="taxonomic scope" value="Eukaryota"/>
</dbReference>
<protein>
    <submittedName>
        <fullName evidence="1">Uncharacterized protein</fullName>
    </submittedName>
</protein>
<keyword evidence="2" id="KW-1185">Reference proteome</keyword>
<dbReference type="PhylomeDB" id="B3SCL4"/>
<accession>B3SCL4</accession>
<dbReference type="RefSeq" id="XP_002117967.1">
    <property type="nucleotide sequence ID" value="XM_002117931.1"/>
</dbReference>
<dbReference type="Proteomes" id="UP000009022">
    <property type="component" value="Unassembled WGS sequence"/>
</dbReference>
<dbReference type="PANTHER" id="PTHR36693">
    <property type="entry name" value="GH02722P"/>
    <property type="match status" value="1"/>
</dbReference>
<dbReference type="Pfam" id="PF16065">
    <property type="entry name" value="DUF4807"/>
    <property type="match status" value="1"/>
</dbReference>
<sequence>MAKNDSYYQEICIWSLNEWMDRMMQWRCCDCTQLFVHQMIAQYPDDHQDRRGKNSNDHFQELLDYLRQDQHCKIKMNLIDQLIDCPWLLIQWSKRLLPHLNTTERLNDAMAILSTLGGAYSALGDQLDHFSLKAQRISLRQLYVAKALGDPTLISKSKLYLALSLMQQRRFTRAERIIRQQYRFATSNPLCSDYKLIDICRACWSKLLYCKGIATHRDSQSNLDDMDTCSS</sequence>
<dbReference type="STRING" id="10228.B3SCL4"/>
<dbReference type="KEGG" id="tad:TRIADDRAFT_62014"/>
<dbReference type="InParanoid" id="B3SCL4"/>
<evidence type="ECO:0000313" key="2">
    <source>
        <dbReference type="Proteomes" id="UP000009022"/>
    </source>
</evidence>